<feature type="compositionally biased region" description="Basic residues" evidence="1">
    <location>
        <begin position="49"/>
        <end position="59"/>
    </location>
</feature>
<organism evidence="3 4">
    <name type="scientific">Candidatus Pullichristensenella excrementigallinarum</name>
    <dbReference type="NCBI Taxonomy" id="2840907"/>
    <lineage>
        <taxon>Bacteria</taxon>
        <taxon>Bacillati</taxon>
        <taxon>Bacillota</taxon>
        <taxon>Clostridia</taxon>
        <taxon>Candidatus Pullichristensenella</taxon>
    </lineage>
</organism>
<accession>A0A9D1LC37</accession>
<feature type="compositionally biased region" description="Acidic residues" evidence="1">
    <location>
        <begin position="137"/>
        <end position="152"/>
    </location>
</feature>
<protein>
    <submittedName>
        <fullName evidence="3">Uncharacterized protein</fullName>
    </submittedName>
</protein>
<feature type="non-terminal residue" evidence="3">
    <location>
        <position position="1"/>
    </location>
</feature>
<feature type="compositionally biased region" description="Acidic residues" evidence="1">
    <location>
        <begin position="99"/>
        <end position="121"/>
    </location>
</feature>
<keyword evidence="2" id="KW-1133">Transmembrane helix</keyword>
<feature type="compositionally biased region" description="Polar residues" evidence="1">
    <location>
        <begin position="234"/>
        <end position="243"/>
    </location>
</feature>
<feature type="transmembrane region" description="Helical" evidence="2">
    <location>
        <begin position="165"/>
        <end position="186"/>
    </location>
</feature>
<comment type="caution">
    <text evidence="3">The sequence shown here is derived from an EMBL/GenBank/DDBJ whole genome shotgun (WGS) entry which is preliminary data.</text>
</comment>
<dbReference type="EMBL" id="DVMU01000153">
    <property type="protein sequence ID" value="HIU34254.1"/>
    <property type="molecule type" value="Genomic_DNA"/>
</dbReference>
<name>A0A9D1LC37_9FIRM</name>
<keyword evidence="2" id="KW-0812">Transmembrane</keyword>
<reference evidence="3" key="2">
    <citation type="journal article" date="2021" name="PeerJ">
        <title>Extensive microbial diversity within the chicken gut microbiome revealed by metagenomics and culture.</title>
        <authorList>
            <person name="Gilroy R."/>
            <person name="Ravi A."/>
            <person name="Getino M."/>
            <person name="Pursley I."/>
            <person name="Horton D.L."/>
            <person name="Alikhan N.F."/>
            <person name="Baker D."/>
            <person name="Gharbi K."/>
            <person name="Hall N."/>
            <person name="Watson M."/>
            <person name="Adriaenssens E.M."/>
            <person name="Foster-Nyarko E."/>
            <person name="Jarju S."/>
            <person name="Secka A."/>
            <person name="Antonio M."/>
            <person name="Oren A."/>
            <person name="Chaudhuri R.R."/>
            <person name="La Ragione R."/>
            <person name="Hildebrand F."/>
            <person name="Pallen M.J."/>
        </authorList>
    </citation>
    <scope>NUCLEOTIDE SEQUENCE</scope>
    <source>
        <strain evidence="3">ChiHcec3-11533</strain>
    </source>
</reference>
<evidence type="ECO:0000256" key="2">
    <source>
        <dbReference type="SAM" id="Phobius"/>
    </source>
</evidence>
<dbReference type="Proteomes" id="UP000824072">
    <property type="component" value="Unassembled WGS sequence"/>
</dbReference>
<feature type="region of interest" description="Disordered" evidence="1">
    <location>
        <begin position="1"/>
        <end position="152"/>
    </location>
</feature>
<keyword evidence="2" id="KW-0472">Membrane</keyword>
<feature type="compositionally biased region" description="Acidic residues" evidence="1">
    <location>
        <begin position="35"/>
        <end position="46"/>
    </location>
</feature>
<evidence type="ECO:0000313" key="3">
    <source>
        <dbReference type="EMBL" id="HIU34254.1"/>
    </source>
</evidence>
<feature type="region of interest" description="Disordered" evidence="1">
    <location>
        <begin position="216"/>
        <end position="276"/>
    </location>
</feature>
<evidence type="ECO:0000313" key="4">
    <source>
        <dbReference type="Proteomes" id="UP000824072"/>
    </source>
</evidence>
<proteinExistence type="predicted"/>
<feature type="compositionally biased region" description="Basic and acidic residues" evidence="1">
    <location>
        <begin position="1"/>
        <end position="20"/>
    </location>
</feature>
<feature type="compositionally biased region" description="Acidic residues" evidence="1">
    <location>
        <begin position="69"/>
        <end position="84"/>
    </location>
</feature>
<sequence length="276" mass="32158">DEPTREFKPVSREKLPANKEEAEEEKPTLLLDEISLFDEEEDEEEESPRKRREQRKRKESRREKKRDYDEDEEDDYDEDEEEYEPPIKKSRKKSRRYEEEDEYDDYDEDEEEYDDYDEDDYEPRRRHSHSRRRDYADYDEDDYDDYDDEYDEDDGPSFGHSLLGFFKGLFGVIIFLLVVILVLNILHYTGTISLTGIKNKISEYSPSLSEKMFFAVGSEESEENSPSGDVVPEQTDSTQNSGDLATVEPVLGTPTPAPVQGEQGETGTIAPAAPGH</sequence>
<reference evidence="3" key="1">
    <citation type="submission" date="2020-10" db="EMBL/GenBank/DDBJ databases">
        <authorList>
            <person name="Gilroy R."/>
        </authorList>
    </citation>
    <scope>NUCLEOTIDE SEQUENCE</scope>
    <source>
        <strain evidence="3">ChiHcec3-11533</strain>
    </source>
</reference>
<evidence type="ECO:0000256" key="1">
    <source>
        <dbReference type="SAM" id="MobiDB-lite"/>
    </source>
</evidence>
<gene>
    <name evidence="3" type="ORF">IAB02_06800</name>
</gene>
<dbReference type="AlphaFoldDB" id="A0A9D1LC37"/>